<reference evidence="2 3" key="1">
    <citation type="submission" date="2019-06" db="EMBL/GenBank/DDBJ databases">
        <title>Flavobacteriaceae Paucihalobacterium erythroidium CWB-1, complete genome.</title>
        <authorList>
            <person name="Wu S."/>
        </authorList>
    </citation>
    <scope>NUCLEOTIDE SEQUENCE [LARGE SCALE GENOMIC DNA]</scope>
    <source>
        <strain evidence="2 3">CWB-1</strain>
    </source>
</reference>
<feature type="transmembrane region" description="Helical" evidence="1">
    <location>
        <begin position="16"/>
        <end position="33"/>
    </location>
</feature>
<dbReference type="OrthoDB" id="821805at2"/>
<sequence>MMKRILTTLKEKWPEYFLEILVLIIGILLALQVNNWNEERILANTQTKQLRIIRQEMSNNLFLLEKEWEKLSVQIEKQLKFIDLINSPSAMDSISEEAFSILLLQAFNERVETPIENSALNELISSGGLKDIKNDSIKTYLASWHTRLNNLKKQEDIIKETNKGFNQFERQSPDFSFRVYLNTVYPDRGISLPSSPKSNKKIVNNQEFENIIITLWGQQRRVETVFYPQYKKDLIAIIEALDKELKNP</sequence>
<comment type="caution">
    <text evidence="2">The sequence shown here is derived from an EMBL/GenBank/DDBJ whole genome shotgun (WGS) entry which is preliminary data.</text>
</comment>
<keyword evidence="1" id="KW-0812">Transmembrane</keyword>
<evidence type="ECO:0000313" key="3">
    <source>
        <dbReference type="Proteomes" id="UP000317332"/>
    </source>
</evidence>
<protein>
    <submittedName>
        <fullName evidence="2">Uncharacterized protein</fullName>
    </submittedName>
</protein>
<evidence type="ECO:0000256" key="1">
    <source>
        <dbReference type="SAM" id="Phobius"/>
    </source>
</evidence>
<keyword evidence="1" id="KW-0472">Membrane</keyword>
<gene>
    <name evidence="2" type="ORF">FJ651_10825</name>
</gene>
<organism evidence="2 3">
    <name type="scientific">Paucihalobacter ruber</name>
    <dbReference type="NCBI Taxonomy" id="2567861"/>
    <lineage>
        <taxon>Bacteria</taxon>
        <taxon>Pseudomonadati</taxon>
        <taxon>Bacteroidota</taxon>
        <taxon>Flavobacteriia</taxon>
        <taxon>Flavobacteriales</taxon>
        <taxon>Flavobacteriaceae</taxon>
        <taxon>Paucihalobacter</taxon>
    </lineage>
</organism>
<evidence type="ECO:0000313" key="2">
    <source>
        <dbReference type="EMBL" id="TPV32801.1"/>
    </source>
</evidence>
<dbReference type="EMBL" id="VHIQ01000005">
    <property type="protein sequence ID" value="TPV32801.1"/>
    <property type="molecule type" value="Genomic_DNA"/>
</dbReference>
<name>A0A506PG09_9FLAO</name>
<dbReference type="AlphaFoldDB" id="A0A506PG09"/>
<accession>A0A506PG09</accession>
<keyword evidence="3" id="KW-1185">Reference proteome</keyword>
<dbReference type="RefSeq" id="WP_140990548.1">
    <property type="nucleotide sequence ID" value="NZ_VHIQ01000005.1"/>
</dbReference>
<proteinExistence type="predicted"/>
<dbReference type="Proteomes" id="UP000317332">
    <property type="component" value="Unassembled WGS sequence"/>
</dbReference>
<keyword evidence="1" id="KW-1133">Transmembrane helix</keyword>